<evidence type="ECO:0000313" key="2">
    <source>
        <dbReference type="EMBL" id="ARJ31954.1"/>
    </source>
</evidence>
<dbReference type="AlphaFoldDB" id="A0A1W6ALC8"/>
<dbReference type="InterPro" id="IPR031033">
    <property type="entry name" value="Halocin_C8_dom"/>
</dbReference>
<dbReference type="Pfam" id="PF22862">
    <property type="entry name" value="Hac8_like_N"/>
    <property type="match status" value="1"/>
</dbReference>
<accession>A0A1W6ALC8</accession>
<gene>
    <name evidence="2" type="primary">halC8</name>
</gene>
<proteinExistence type="predicted"/>
<dbReference type="InterPro" id="IPR006311">
    <property type="entry name" value="TAT_signal"/>
</dbReference>
<dbReference type="InterPro" id="IPR055022">
    <property type="entry name" value="Hac8-like_N"/>
</dbReference>
<dbReference type="EMBL" id="KX382973">
    <property type="protein sequence ID" value="ARJ31954.1"/>
    <property type="molecule type" value="Genomic_DNA"/>
</dbReference>
<sequence length="283" mass="29393" precursor="true">MKEDNNTSEESGRINRRNVLKTVGAAGLFAAGSTGMAAAADSLSQAEEPKLLTGTEKRTLARELAKTPAFRELAQRARADGAQIRSDADSIVAGYARGEDFAREVVQYDLENLTDAAEASIVIGRNPETGEIEVANLDYYYETDDGVLDEVHRFEPTNASETDGVQSAATSDGATVIAVDTDAIREAQNSEIDIDESSPSNAAPTPADIDITGCSACKYAAGQVCTIGCSAAGGFICGLLGITIPVAGLSCLGFVEIVCTVADEYSGCGDAVAKEACNRAGLC</sequence>
<feature type="domain" description="Halocin C8-like N-terminal" evidence="1">
    <location>
        <begin position="51"/>
        <end position="156"/>
    </location>
</feature>
<protein>
    <submittedName>
        <fullName evidence="2">Halocin C8</fullName>
    </submittedName>
</protein>
<dbReference type="NCBIfam" id="TIGR04449">
    <property type="entry name" value="halocin_C8_dom"/>
    <property type="match status" value="1"/>
</dbReference>
<name>A0A1W6ALC8_9EURY</name>
<evidence type="ECO:0000259" key="1">
    <source>
        <dbReference type="Pfam" id="PF22862"/>
    </source>
</evidence>
<reference evidence="2" key="1">
    <citation type="journal article" date="2017" name="Extremophiles">
        <title>Halocin C8: an antimicrobial peptide distributed among four halophilic archaeal genera: Natrinema, Haloterrigena, Haloferax, and Halobacterium.</title>
        <authorList>
            <person name="Besse A."/>
            <person name="Vandervennet M."/>
            <person name="Goulard C."/>
            <person name="Peduzzi J."/>
            <person name="Isaac S."/>
            <person name="Rebuffat S."/>
            <person name="Carre-Mlouka A."/>
        </authorList>
    </citation>
    <scope>NUCLEOTIDE SEQUENCE</scope>
    <source>
        <strain evidence="2">JCM 12890</strain>
    </source>
</reference>
<organism evidence="2">
    <name type="scientific">Natrinema altunense</name>
    <dbReference type="NCBI Taxonomy" id="222984"/>
    <lineage>
        <taxon>Archaea</taxon>
        <taxon>Methanobacteriati</taxon>
        <taxon>Methanobacteriota</taxon>
        <taxon>Stenosarchaea group</taxon>
        <taxon>Halobacteria</taxon>
        <taxon>Halobacteriales</taxon>
        <taxon>Natrialbaceae</taxon>
        <taxon>Natrinema</taxon>
    </lineage>
</organism>
<dbReference type="PROSITE" id="PS51318">
    <property type="entry name" value="TAT"/>
    <property type="match status" value="1"/>
</dbReference>